<evidence type="ECO:0000259" key="5">
    <source>
        <dbReference type="PROSITE" id="PS50977"/>
    </source>
</evidence>
<evidence type="ECO:0000256" key="2">
    <source>
        <dbReference type="ARBA" id="ARBA00023125"/>
    </source>
</evidence>
<protein>
    <submittedName>
        <fullName evidence="6">TetR/AcrR family transcriptional regulator</fullName>
    </submittedName>
</protein>
<evidence type="ECO:0000313" key="6">
    <source>
        <dbReference type="EMBL" id="GAA4516329.1"/>
    </source>
</evidence>
<organism evidence="6 7">
    <name type="scientific">Actinoallomurus oryzae</name>
    <dbReference type="NCBI Taxonomy" id="502180"/>
    <lineage>
        <taxon>Bacteria</taxon>
        <taxon>Bacillati</taxon>
        <taxon>Actinomycetota</taxon>
        <taxon>Actinomycetes</taxon>
        <taxon>Streptosporangiales</taxon>
        <taxon>Thermomonosporaceae</taxon>
        <taxon>Actinoallomurus</taxon>
    </lineage>
</organism>
<dbReference type="PANTHER" id="PTHR30055">
    <property type="entry name" value="HTH-TYPE TRANSCRIPTIONAL REGULATOR RUTR"/>
    <property type="match status" value="1"/>
</dbReference>
<name>A0ABP8R269_9ACTN</name>
<accession>A0ABP8R269</accession>
<dbReference type="InterPro" id="IPR001647">
    <property type="entry name" value="HTH_TetR"/>
</dbReference>
<keyword evidence="3" id="KW-0804">Transcription</keyword>
<comment type="caution">
    <text evidence="6">The sequence shown here is derived from an EMBL/GenBank/DDBJ whole genome shotgun (WGS) entry which is preliminary data.</text>
</comment>
<keyword evidence="7" id="KW-1185">Reference proteome</keyword>
<keyword evidence="2 4" id="KW-0238">DNA-binding</keyword>
<dbReference type="InterPro" id="IPR049445">
    <property type="entry name" value="TetR_SbtR-like_C"/>
</dbReference>
<proteinExistence type="predicted"/>
<dbReference type="PROSITE" id="PS50977">
    <property type="entry name" value="HTH_TETR_2"/>
    <property type="match status" value="1"/>
</dbReference>
<dbReference type="Proteomes" id="UP001500503">
    <property type="component" value="Unassembled WGS sequence"/>
</dbReference>
<evidence type="ECO:0000256" key="1">
    <source>
        <dbReference type="ARBA" id="ARBA00023015"/>
    </source>
</evidence>
<sequence length="190" mass="20127">MTRPQPQPRTGRPLRADALRNRLKVLEAAEEVFDARGTTASTEEVARAAGVGIGTVFRHFPTKEALLEAVYVSRLCKLAEEAEALTSAEDPGAAFFTYFTRVVGYAATKNALSAALTEAGVDVPESGQGLKQALATLLSRAQDAGAVRGDVGLPEVMALLVGASQAAERAHGEVRDRALNVVFDGLRAHR</sequence>
<evidence type="ECO:0000256" key="4">
    <source>
        <dbReference type="PROSITE-ProRule" id="PRU00335"/>
    </source>
</evidence>
<dbReference type="PRINTS" id="PR00455">
    <property type="entry name" value="HTHTETR"/>
</dbReference>
<dbReference type="Gene3D" id="1.10.357.10">
    <property type="entry name" value="Tetracycline Repressor, domain 2"/>
    <property type="match status" value="1"/>
</dbReference>
<dbReference type="Pfam" id="PF00440">
    <property type="entry name" value="TetR_N"/>
    <property type="match status" value="1"/>
</dbReference>
<dbReference type="InterPro" id="IPR036271">
    <property type="entry name" value="Tet_transcr_reg_TetR-rel_C_sf"/>
</dbReference>
<dbReference type="InterPro" id="IPR009057">
    <property type="entry name" value="Homeodomain-like_sf"/>
</dbReference>
<evidence type="ECO:0000313" key="7">
    <source>
        <dbReference type="Proteomes" id="UP001500503"/>
    </source>
</evidence>
<dbReference type="SUPFAM" id="SSF46689">
    <property type="entry name" value="Homeodomain-like"/>
    <property type="match status" value="1"/>
</dbReference>
<dbReference type="Pfam" id="PF21597">
    <property type="entry name" value="TetR_C_43"/>
    <property type="match status" value="1"/>
</dbReference>
<gene>
    <name evidence="6" type="ORF">GCM10023191_087130</name>
</gene>
<keyword evidence="1" id="KW-0805">Transcription regulation</keyword>
<dbReference type="PANTHER" id="PTHR30055:SF234">
    <property type="entry name" value="HTH-TYPE TRANSCRIPTIONAL REGULATOR BETI"/>
    <property type="match status" value="1"/>
</dbReference>
<feature type="DNA-binding region" description="H-T-H motif" evidence="4">
    <location>
        <begin position="41"/>
        <end position="60"/>
    </location>
</feature>
<dbReference type="RefSeq" id="WP_345474260.1">
    <property type="nucleotide sequence ID" value="NZ_BAABHF010000054.1"/>
</dbReference>
<evidence type="ECO:0000256" key="3">
    <source>
        <dbReference type="ARBA" id="ARBA00023163"/>
    </source>
</evidence>
<dbReference type="SUPFAM" id="SSF48498">
    <property type="entry name" value="Tetracyclin repressor-like, C-terminal domain"/>
    <property type="match status" value="1"/>
</dbReference>
<reference evidence="7" key="1">
    <citation type="journal article" date="2019" name="Int. J. Syst. Evol. Microbiol.">
        <title>The Global Catalogue of Microorganisms (GCM) 10K type strain sequencing project: providing services to taxonomists for standard genome sequencing and annotation.</title>
        <authorList>
            <consortium name="The Broad Institute Genomics Platform"/>
            <consortium name="The Broad Institute Genome Sequencing Center for Infectious Disease"/>
            <person name="Wu L."/>
            <person name="Ma J."/>
        </authorList>
    </citation>
    <scope>NUCLEOTIDE SEQUENCE [LARGE SCALE GENOMIC DNA]</scope>
    <source>
        <strain evidence="7">JCM 17933</strain>
    </source>
</reference>
<dbReference type="InterPro" id="IPR050109">
    <property type="entry name" value="HTH-type_TetR-like_transc_reg"/>
</dbReference>
<dbReference type="EMBL" id="BAABHF010000054">
    <property type="protein sequence ID" value="GAA4516329.1"/>
    <property type="molecule type" value="Genomic_DNA"/>
</dbReference>
<feature type="domain" description="HTH tetR-type" evidence="5">
    <location>
        <begin position="19"/>
        <end position="78"/>
    </location>
</feature>